<dbReference type="Pfam" id="PF09346">
    <property type="entry name" value="SMI1_KNR4"/>
    <property type="match status" value="1"/>
</dbReference>
<reference evidence="1 2" key="1">
    <citation type="submission" date="2016-04" db="EMBL/GenBank/DDBJ databases">
        <title>Complete genome sequence of natural rubber-degrading, novel Gram-negative bacterium, Rhizobacter gummiphilus strain NS21.</title>
        <authorList>
            <person name="Tabata M."/>
            <person name="Kasai D."/>
            <person name="Fukuda M."/>
        </authorList>
    </citation>
    <scope>NUCLEOTIDE SEQUENCE [LARGE SCALE GENOMIC DNA]</scope>
    <source>
        <strain evidence="1 2">NS21</strain>
    </source>
</reference>
<organism evidence="1 2">
    <name type="scientific">Piscinibacter gummiphilus</name>
    <dbReference type="NCBI Taxonomy" id="946333"/>
    <lineage>
        <taxon>Bacteria</taxon>
        <taxon>Pseudomonadati</taxon>
        <taxon>Pseudomonadota</taxon>
        <taxon>Betaproteobacteria</taxon>
        <taxon>Burkholderiales</taxon>
        <taxon>Sphaerotilaceae</taxon>
        <taxon>Piscinibacter</taxon>
    </lineage>
</organism>
<dbReference type="AlphaFoldDB" id="A0A1W6L4D0"/>
<dbReference type="RefSeq" id="WP_085749412.1">
    <property type="nucleotide sequence ID" value="NZ_BSPR01000002.1"/>
</dbReference>
<accession>A0A1W6L4D0</accession>
<dbReference type="Proteomes" id="UP000193427">
    <property type="component" value="Chromosome"/>
</dbReference>
<evidence type="ECO:0000313" key="1">
    <source>
        <dbReference type="EMBL" id="ARN19165.1"/>
    </source>
</evidence>
<name>A0A1W6L4D0_9BURK</name>
<keyword evidence="2" id="KW-1185">Reference proteome</keyword>
<dbReference type="Gene3D" id="3.40.1580.10">
    <property type="entry name" value="SMI1/KNR4-like"/>
    <property type="match status" value="1"/>
</dbReference>
<dbReference type="STRING" id="946333.A4W93_04110"/>
<dbReference type="OrthoDB" id="7559978at2"/>
<sequence length="154" mass="17204">MTATTMYDEVLSKIHEEQREAGEAVFAGASDARLADLVEEARATFGAPLPDDYLDFLREADGLDFNGLVIYDSHSSPEARTGHFWQGFVAANLAWREDAANRRCLVFGDTDTDLLLQDLASGEFRRVDRVGRDLQEVFPSLRAMFEQVLSERAA</sequence>
<dbReference type="EMBL" id="CP015118">
    <property type="protein sequence ID" value="ARN19165.1"/>
    <property type="molecule type" value="Genomic_DNA"/>
</dbReference>
<dbReference type="NCBIfam" id="NF038335">
    <property type="entry name" value="YPO0640_fam"/>
    <property type="match status" value="1"/>
</dbReference>
<dbReference type="InterPro" id="IPR018958">
    <property type="entry name" value="Knr4/Smi1-like_dom"/>
</dbReference>
<dbReference type="InterPro" id="IPR037883">
    <property type="entry name" value="Knr4/Smi1-like_sf"/>
</dbReference>
<dbReference type="SMART" id="SM00860">
    <property type="entry name" value="SMI1_KNR4"/>
    <property type="match status" value="1"/>
</dbReference>
<evidence type="ECO:0000313" key="2">
    <source>
        <dbReference type="Proteomes" id="UP000193427"/>
    </source>
</evidence>
<dbReference type="SUPFAM" id="SSF160631">
    <property type="entry name" value="SMI1/KNR4-like"/>
    <property type="match status" value="1"/>
</dbReference>
<proteinExistence type="predicted"/>
<protein>
    <submittedName>
        <fullName evidence="1">Uncharacterized protein</fullName>
    </submittedName>
</protein>
<gene>
    <name evidence="1" type="ORF">A4W93_04110</name>
</gene>
<dbReference type="KEGG" id="rgu:A4W93_04110"/>